<comment type="caution">
    <text evidence="1">The sequence shown here is derived from an EMBL/GenBank/DDBJ whole genome shotgun (WGS) entry which is preliminary data.</text>
</comment>
<dbReference type="RefSeq" id="WP_366192141.1">
    <property type="nucleotide sequence ID" value="NZ_JBFBVU010000005.1"/>
</dbReference>
<reference evidence="1 2" key="1">
    <citation type="submission" date="2024-07" db="EMBL/GenBank/DDBJ databases">
        <authorList>
            <person name="Kang M."/>
        </authorList>
    </citation>
    <scope>NUCLEOTIDE SEQUENCE [LARGE SCALE GENOMIC DNA]</scope>
    <source>
        <strain evidence="1 2">DFM31</strain>
    </source>
</reference>
<evidence type="ECO:0000313" key="1">
    <source>
        <dbReference type="EMBL" id="MEV8466340.1"/>
    </source>
</evidence>
<protein>
    <submittedName>
        <fullName evidence="1">(Na+)-NQR maturation NqrM</fullName>
    </submittedName>
</protein>
<accession>A0ABV3L465</accession>
<evidence type="ECO:0000313" key="2">
    <source>
        <dbReference type="Proteomes" id="UP001553161"/>
    </source>
</evidence>
<dbReference type="EMBL" id="JBFBVU010000005">
    <property type="protein sequence ID" value="MEV8466340.1"/>
    <property type="molecule type" value="Genomic_DNA"/>
</dbReference>
<dbReference type="PANTHER" id="PTHR40691:SF3">
    <property type="entry name" value="(NA+)-NQR MATURATION NQRM"/>
    <property type="match status" value="1"/>
</dbReference>
<dbReference type="PANTHER" id="PTHR40691">
    <property type="entry name" value="(NA+)-NQR MATURATION NQRM"/>
    <property type="match status" value="1"/>
</dbReference>
<dbReference type="Proteomes" id="UP001553161">
    <property type="component" value="Unassembled WGS sequence"/>
</dbReference>
<dbReference type="InterPro" id="IPR007495">
    <property type="entry name" value="NqrM"/>
</dbReference>
<sequence>MATFAFAFLLLLAVVVAMSLGVMLMGKTIKGSCGGLNAIAGTDKCVVCSQPIDPDSPIRDKLDCKRTCKKAEAMRAQIEAGIDDSKA</sequence>
<dbReference type="Pfam" id="PF04400">
    <property type="entry name" value="NqrM"/>
    <property type="match status" value="1"/>
</dbReference>
<organism evidence="1 2">
    <name type="scientific">Meridianimarinicoccus marinus</name>
    <dbReference type="NCBI Taxonomy" id="3231483"/>
    <lineage>
        <taxon>Bacteria</taxon>
        <taxon>Pseudomonadati</taxon>
        <taxon>Pseudomonadota</taxon>
        <taxon>Alphaproteobacteria</taxon>
        <taxon>Rhodobacterales</taxon>
        <taxon>Paracoccaceae</taxon>
        <taxon>Meridianimarinicoccus</taxon>
    </lineage>
</organism>
<proteinExistence type="predicted"/>
<gene>
    <name evidence="1" type="primary">nqrM</name>
    <name evidence="1" type="ORF">AB0T83_06020</name>
</gene>
<name>A0ABV3L465_9RHOB</name>
<keyword evidence="2" id="KW-1185">Reference proteome</keyword>